<protein>
    <submittedName>
        <fullName evidence="2">Dihydroorotate dehydrogenase B (NAD(+)), electron transfer subunit</fullName>
    </submittedName>
</protein>
<reference evidence="2" key="1">
    <citation type="submission" date="2019-08" db="EMBL/GenBank/DDBJ databases">
        <authorList>
            <person name="Kucharzyk K."/>
            <person name="Murdoch R.W."/>
            <person name="Higgins S."/>
            <person name="Loffler F."/>
        </authorList>
    </citation>
    <scope>NUCLEOTIDE SEQUENCE</scope>
</reference>
<feature type="domain" description="Dihydroorotate dehydrogenase electron transfer subunit iron-sulphur cluster binding" evidence="1">
    <location>
        <begin position="21"/>
        <end position="58"/>
    </location>
</feature>
<proteinExistence type="predicted"/>
<evidence type="ECO:0000313" key="2">
    <source>
        <dbReference type="EMBL" id="MPN36693.1"/>
    </source>
</evidence>
<evidence type="ECO:0000259" key="1">
    <source>
        <dbReference type="Pfam" id="PF10418"/>
    </source>
</evidence>
<dbReference type="Pfam" id="PF10418">
    <property type="entry name" value="DHODB_Fe-S_bind"/>
    <property type="match status" value="1"/>
</dbReference>
<gene>
    <name evidence="2" type="ORF">SDC9_184203</name>
</gene>
<dbReference type="EMBL" id="VSSQ01090971">
    <property type="protein sequence ID" value="MPN36693.1"/>
    <property type="molecule type" value="Genomic_DNA"/>
</dbReference>
<dbReference type="InterPro" id="IPR039261">
    <property type="entry name" value="FNR_nucleotide-bd"/>
</dbReference>
<organism evidence="2">
    <name type="scientific">bioreactor metagenome</name>
    <dbReference type="NCBI Taxonomy" id="1076179"/>
    <lineage>
        <taxon>unclassified sequences</taxon>
        <taxon>metagenomes</taxon>
        <taxon>ecological metagenomes</taxon>
    </lineage>
</organism>
<dbReference type="PANTHER" id="PTHR43513">
    <property type="entry name" value="DIHYDROOROTATE DEHYDROGENASE B (NAD(+)), ELECTRON TRANSFER SUBUNIT"/>
    <property type="match status" value="1"/>
</dbReference>
<name>A0A645HML2_9ZZZZ</name>
<dbReference type="PANTHER" id="PTHR43513:SF3">
    <property type="entry name" value="DIHYDROOROTATE DEHYDROGENASE B (NAD(+)), ELECTRON TRANSFER SUBUNIT-RELATED"/>
    <property type="match status" value="1"/>
</dbReference>
<dbReference type="SUPFAM" id="SSF52343">
    <property type="entry name" value="Ferredoxin reductase-like, C-terminal NADP-linked domain"/>
    <property type="match status" value="1"/>
</dbReference>
<dbReference type="InterPro" id="IPR050353">
    <property type="entry name" value="PyrK_electron_transfer"/>
</dbReference>
<accession>A0A645HML2</accession>
<dbReference type="InterPro" id="IPR019480">
    <property type="entry name" value="Dihydroorotate_DH_Fe-S-bd"/>
</dbReference>
<sequence>MMKFVSLLTKKYGIKTIVSLNPIMIDGTGMCGGCRVKVDGKIKFACVDGPDFDGHAVDFDELMRRNRAYSNQERKRDEDCHLYDKKPE</sequence>
<comment type="caution">
    <text evidence="2">The sequence shown here is derived from an EMBL/GenBank/DDBJ whole genome shotgun (WGS) entry which is preliminary data.</text>
</comment>
<dbReference type="AlphaFoldDB" id="A0A645HML2"/>